<keyword evidence="3" id="KW-1185">Reference proteome</keyword>
<feature type="signal peptide" evidence="1">
    <location>
        <begin position="1"/>
        <end position="28"/>
    </location>
</feature>
<dbReference type="Gene3D" id="3.90.1720.10">
    <property type="entry name" value="endopeptidase domain like (from Nostoc punctiforme)"/>
    <property type="match status" value="1"/>
</dbReference>
<keyword evidence="1" id="KW-0732">Signal</keyword>
<dbReference type="EMBL" id="JAUSTI010000008">
    <property type="protein sequence ID" value="MDQ0171819.1"/>
    <property type="molecule type" value="Genomic_DNA"/>
</dbReference>
<dbReference type="SUPFAM" id="SSF54001">
    <property type="entry name" value="Cysteine proteinases"/>
    <property type="match status" value="1"/>
</dbReference>
<reference evidence="2 3" key="1">
    <citation type="submission" date="2023-07" db="EMBL/GenBank/DDBJ databases">
        <title>Sorghum-associated microbial communities from plants grown in Nebraska, USA.</title>
        <authorList>
            <person name="Schachtman D."/>
        </authorList>
    </citation>
    <scope>NUCLEOTIDE SEQUENCE [LARGE SCALE GENOMIC DNA]</scope>
    <source>
        <strain evidence="2 3">DS1314</strain>
    </source>
</reference>
<evidence type="ECO:0000313" key="3">
    <source>
        <dbReference type="Proteomes" id="UP001233836"/>
    </source>
</evidence>
<dbReference type="InterPro" id="IPR038765">
    <property type="entry name" value="Papain-like_cys_pep_sf"/>
</dbReference>
<evidence type="ECO:0008006" key="4">
    <source>
        <dbReference type="Google" id="ProtNLM"/>
    </source>
</evidence>
<dbReference type="RefSeq" id="WP_307217471.1">
    <property type="nucleotide sequence ID" value="NZ_JAUSTI010000008.1"/>
</dbReference>
<accession>A0ABT9WEW6</accession>
<feature type="chain" id="PRO_5047100001" description="Permuted papain-like amidase enzyme, YaeF/YiiX, C92 family" evidence="1">
    <location>
        <begin position="29"/>
        <end position="201"/>
    </location>
</feature>
<evidence type="ECO:0000256" key="1">
    <source>
        <dbReference type="SAM" id="SignalP"/>
    </source>
</evidence>
<organism evidence="2 3">
    <name type="scientific">Paenibacillus tundrae</name>
    <dbReference type="NCBI Taxonomy" id="528187"/>
    <lineage>
        <taxon>Bacteria</taxon>
        <taxon>Bacillati</taxon>
        <taxon>Bacillota</taxon>
        <taxon>Bacilli</taxon>
        <taxon>Bacillales</taxon>
        <taxon>Paenibacillaceae</taxon>
        <taxon>Paenibacillus</taxon>
    </lineage>
</organism>
<sequence>MKRLLGVTLALLLSITLIVSAFPMNASAASVNYPGTNFPVTPGDVLYSSKGWDTGFVGHVAIVGDDKKIYHSTPANDVPSGATGESLSSYLSRFPASSQIKVYNYFPDGQMGPFLEPVKAGKWARLNYSKVQKYTIASGYKMNDITKNYCSKFLWQAYKLGANVSIDRPYMGHYMKPDALTFFAPAEINFSMFSHVATIRK</sequence>
<dbReference type="Proteomes" id="UP001233836">
    <property type="component" value="Unassembled WGS sequence"/>
</dbReference>
<gene>
    <name evidence="2" type="ORF">J2T19_003281</name>
</gene>
<evidence type="ECO:0000313" key="2">
    <source>
        <dbReference type="EMBL" id="MDQ0171819.1"/>
    </source>
</evidence>
<protein>
    <recommendedName>
        <fullName evidence="4">Permuted papain-like amidase enzyme, YaeF/YiiX, C92 family</fullName>
    </recommendedName>
</protein>
<name>A0ABT9WEW6_9BACL</name>
<proteinExistence type="predicted"/>
<comment type="caution">
    <text evidence="2">The sequence shown here is derived from an EMBL/GenBank/DDBJ whole genome shotgun (WGS) entry which is preliminary data.</text>
</comment>